<evidence type="ECO:0000256" key="1">
    <source>
        <dbReference type="ARBA" id="ARBA00004123"/>
    </source>
</evidence>
<dbReference type="SUPFAM" id="SSF81383">
    <property type="entry name" value="F-box domain"/>
    <property type="match status" value="1"/>
</dbReference>
<protein>
    <submittedName>
        <fullName evidence="5">F-box only protein 32</fullName>
    </submittedName>
</protein>
<keyword evidence="4" id="KW-0539">Nucleus</keyword>
<dbReference type="GO" id="GO:0019005">
    <property type="term" value="C:SCF ubiquitin ligase complex"/>
    <property type="evidence" value="ECO:0007669"/>
    <property type="project" value="TreeGrafter"/>
</dbReference>
<evidence type="ECO:0000313" key="6">
    <source>
        <dbReference type="Proteomes" id="UP000242188"/>
    </source>
</evidence>
<evidence type="ECO:0000256" key="3">
    <source>
        <dbReference type="ARBA" id="ARBA00022786"/>
    </source>
</evidence>
<comment type="subcellular location">
    <subcellularLocation>
        <location evidence="1">Nucleus</location>
    </subcellularLocation>
</comment>
<evidence type="ECO:0000313" key="5">
    <source>
        <dbReference type="EMBL" id="OWF47289.1"/>
    </source>
</evidence>
<dbReference type="PANTHER" id="PTHR13123">
    <property type="entry name" value="LD30288P"/>
    <property type="match status" value="1"/>
</dbReference>
<dbReference type="GO" id="GO:0005737">
    <property type="term" value="C:cytoplasm"/>
    <property type="evidence" value="ECO:0007669"/>
    <property type="project" value="TreeGrafter"/>
</dbReference>
<dbReference type="Gene3D" id="1.20.1280.50">
    <property type="match status" value="1"/>
</dbReference>
<accession>A0A210QF04</accession>
<sequence length="336" mass="39279">MPFLGRDWRSNGDEWVKTHNGWEKLKLWRIKVFESLNENILARLIRLAMTEFHTRDNDWCKHHQPYIHYVKATSRERKILTSLSEAFVHLDMSGAVKDIRRFNYVCKVLQILLCGKLTSMSGTSQKRIINILDEMVNQVLKTKTNVASTRDLVNSTICTLHEGQYSHIGSESLWHRHLQGVHKMLAKLDRYKVEPRADDGMAMFQDLPQDCVRCILERLSDHKDVLHIAMTSSSNLIIAEENSLWKQLCFFHFTDRQLITFVPKELETGQRCIDWKYIYKRSVKRFGKKDVYADTLAICHHCDTLFWQSIGHPCISDQEAKSRPLSPEAFLNLFSI</sequence>
<gene>
    <name evidence="5" type="ORF">KP79_PYT08377</name>
</gene>
<dbReference type="Proteomes" id="UP000242188">
    <property type="component" value="Unassembled WGS sequence"/>
</dbReference>
<evidence type="ECO:0000256" key="4">
    <source>
        <dbReference type="ARBA" id="ARBA00023242"/>
    </source>
</evidence>
<dbReference type="GO" id="GO:0016567">
    <property type="term" value="P:protein ubiquitination"/>
    <property type="evidence" value="ECO:0007669"/>
    <property type="project" value="UniProtKB-UniPathway"/>
</dbReference>
<dbReference type="GO" id="GO:0005634">
    <property type="term" value="C:nucleus"/>
    <property type="evidence" value="ECO:0007669"/>
    <property type="project" value="UniProtKB-SubCell"/>
</dbReference>
<organism evidence="5 6">
    <name type="scientific">Mizuhopecten yessoensis</name>
    <name type="common">Japanese scallop</name>
    <name type="synonym">Patinopecten yessoensis</name>
    <dbReference type="NCBI Taxonomy" id="6573"/>
    <lineage>
        <taxon>Eukaryota</taxon>
        <taxon>Metazoa</taxon>
        <taxon>Spiralia</taxon>
        <taxon>Lophotrochozoa</taxon>
        <taxon>Mollusca</taxon>
        <taxon>Bivalvia</taxon>
        <taxon>Autobranchia</taxon>
        <taxon>Pteriomorphia</taxon>
        <taxon>Pectinida</taxon>
        <taxon>Pectinoidea</taxon>
        <taxon>Pectinidae</taxon>
        <taxon>Mizuhopecten</taxon>
    </lineage>
</organism>
<reference evidence="5 6" key="1">
    <citation type="journal article" date="2017" name="Nat. Ecol. Evol.">
        <title>Scallop genome provides insights into evolution of bilaterian karyotype and development.</title>
        <authorList>
            <person name="Wang S."/>
            <person name="Zhang J."/>
            <person name="Jiao W."/>
            <person name="Li J."/>
            <person name="Xun X."/>
            <person name="Sun Y."/>
            <person name="Guo X."/>
            <person name="Huan P."/>
            <person name="Dong B."/>
            <person name="Zhang L."/>
            <person name="Hu X."/>
            <person name="Sun X."/>
            <person name="Wang J."/>
            <person name="Zhao C."/>
            <person name="Wang Y."/>
            <person name="Wang D."/>
            <person name="Huang X."/>
            <person name="Wang R."/>
            <person name="Lv J."/>
            <person name="Li Y."/>
            <person name="Zhang Z."/>
            <person name="Liu B."/>
            <person name="Lu W."/>
            <person name="Hui Y."/>
            <person name="Liang J."/>
            <person name="Zhou Z."/>
            <person name="Hou R."/>
            <person name="Li X."/>
            <person name="Liu Y."/>
            <person name="Li H."/>
            <person name="Ning X."/>
            <person name="Lin Y."/>
            <person name="Zhao L."/>
            <person name="Xing Q."/>
            <person name="Dou J."/>
            <person name="Li Y."/>
            <person name="Mao J."/>
            <person name="Guo H."/>
            <person name="Dou H."/>
            <person name="Li T."/>
            <person name="Mu C."/>
            <person name="Jiang W."/>
            <person name="Fu Q."/>
            <person name="Fu X."/>
            <person name="Miao Y."/>
            <person name="Liu J."/>
            <person name="Yu Q."/>
            <person name="Li R."/>
            <person name="Liao H."/>
            <person name="Li X."/>
            <person name="Kong Y."/>
            <person name="Jiang Z."/>
            <person name="Chourrout D."/>
            <person name="Li R."/>
            <person name="Bao Z."/>
        </authorList>
    </citation>
    <scope>NUCLEOTIDE SEQUENCE [LARGE SCALE GENOMIC DNA]</scope>
    <source>
        <strain evidence="5 6">PY_sf001</strain>
    </source>
</reference>
<name>A0A210QF04_MIZYE</name>
<dbReference type="OrthoDB" id="9991467at2759"/>
<proteinExistence type="predicted"/>
<comment type="caution">
    <text evidence="5">The sequence shown here is derived from an EMBL/GenBank/DDBJ whole genome shotgun (WGS) entry which is preliminary data.</text>
</comment>
<dbReference type="InterPro" id="IPR040394">
    <property type="entry name" value="FBX25/32"/>
</dbReference>
<dbReference type="STRING" id="6573.A0A210QF04"/>
<comment type="pathway">
    <text evidence="2">Protein modification; protein ubiquitination.</text>
</comment>
<dbReference type="UniPathway" id="UPA00143"/>
<keyword evidence="6" id="KW-1185">Reference proteome</keyword>
<evidence type="ECO:0000256" key="2">
    <source>
        <dbReference type="ARBA" id="ARBA00004906"/>
    </source>
</evidence>
<dbReference type="PANTHER" id="PTHR13123:SF7">
    <property type="entry name" value="LD30288P"/>
    <property type="match status" value="1"/>
</dbReference>
<keyword evidence="3" id="KW-0833">Ubl conjugation pathway</keyword>
<dbReference type="InterPro" id="IPR036047">
    <property type="entry name" value="F-box-like_dom_sf"/>
</dbReference>
<dbReference type="EMBL" id="NEDP02003955">
    <property type="protein sequence ID" value="OWF47289.1"/>
    <property type="molecule type" value="Genomic_DNA"/>
</dbReference>
<dbReference type="AlphaFoldDB" id="A0A210QF04"/>